<comment type="caution">
    <text evidence="8">The sequence shown here is derived from an EMBL/GenBank/DDBJ whole genome shotgun (WGS) entry which is preliminary data.</text>
</comment>
<dbReference type="GO" id="GO:0005762">
    <property type="term" value="C:mitochondrial large ribosomal subunit"/>
    <property type="evidence" value="ECO:0007669"/>
    <property type="project" value="InterPro"/>
</dbReference>
<dbReference type="GO" id="GO:0003735">
    <property type="term" value="F:structural constituent of ribosome"/>
    <property type="evidence" value="ECO:0007669"/>
    <property type="project" value="InterPro"/>
</dbReference>
<evidence type="ECO:0000256" key="1">
    <source>
        <dbReference type="ARBA" id="ARBA00004173"/>
    </source>
</evidence>
<accession>A0AAV4AM81</accession>
<reference evidence="8 9" key="1">
    <citation type="journal article" date="2021" name="Elife">
        <title>Chloroplast acquisition without the gene transfer in kleptoplastic sea slugs, Plakobranchus ocellatus.</title>
        <authorList>
            <person name="Maeda T."/>
            <person name="Takahashi S."/>
            <person name="Yoshida T."/>
            <person name="Shimamura S."/>
            <person name="Takaki Y."/>
            <person name="Nagai Y."/>
            <person name="Toyoda A."/>
            <person name="Suzuki Y."/>
            <person name="Arimoto A."/>
            <person name="Ishii H."/>
            <person name="Satoh N."/>
            <person name="Nishiyama T."/>
            <person name="Hasebe M."/>
            <person name="Maruyama T."/>
            <person name="Minagawa J."/>
            <person name="Obokata J."/>
            <person name="Shigenobu S."/>
        </authorList>
    </citation>
    <scope>NUCLEOTIDE SEQUENCE [LARGE SCALE GENOMIC DNA]</scope>
</reference>
<dbReference type="InterPro" id="IPR019189">
    <property type="entry name" value="Ribosomal_mL41"/>
</dbReference>
<feature type="region of interest" description="Disordered" evidence="7">
    <location>
        <begin position="37"/>
        <end position="59"/>
    </location>
</feature>
<comment type="similarity">
    <text evidence="2">Belongs to the mitochondrion-specific ribosomal protein mL41 family.</text>
</comment>
<evidence type="ECO:0000256" key="3">
    <source>
        <dbReference type="ARBA" id="ARBA00022946"/>
    </source>
</evidence>
<name>A0AAV4AM81_9GAST</name>
<evidence type="ECO:0000256" key="2">
    <source>
        <dbReference type="ARBA" id="ARBA00010152"/>
    </source>
</evidence>
<gene>
    <name evidence="8" type="ORF">PoB_003450000</name>
</gene>
<comment type="subcellular location">
    <subcellularLocation>
        <location evidence="1">Mitochondrion</location>
    </subcellularLocation>
</comment>
<evidence type="ECO:0000313" key="8">
    <source>
        <dbReference type="EMBL" id="GFO07995.1"/>
    </source>
</evidence>
<organism evidence="8 9">
    <name type="scientific">Plakobranchus ocellatus</name>
    <dbReference type="NCBI Taxonomy" id="259542"/>
    <lineage>
        <taxon>Eukaryota</taxon>
        <taxon>Metazoa</taxon>
        <taxon>Spiralia</taxon>
        <taxon>Lophotrochozoa</taxon>
        <taxon>Mollusca</taxon>
        <taxon>Gastropoda</taxon>
        <taxon>Heterobranchia</taxon>
        <taxon>Euthyneura</taxon>
        <taxon>Panpulmonata</taxon>
        <taxon>Sacoglossa</taxon>
        <taxon>Placobranchoidea</taxon>
        <taxon>Plakobranchidae</taxon>
        <taxon>Plakobranchus</taxon>
    </lineage>
</organism>
<keyword evidence="5" id="KW-0496">Mitochondrion</keyword>
<dbReference type="AlphaFoldDB" id="A0AAV4AM81"/>
<evidence type="ECO:0000256" key="7">
    <source>
        <dbReference type="SAM" id="MobiDB-lite"/>
    </source>
</evidence>
<sequence length="166" mass="18917">MQSVKRSSKLAFQCGSRLLCTSANVYGRRSREPWDKRFPVRKEDVEPHKKGGSEEMAKALPEDIVAPTGVYHKLTGEYIHVPEMVPEFVVPDLTGFELKPYVSYRAKEIKQAPLTPKDIFNSVYAENIEDNYRKGTVKVEGERIKLSDGRVLNVKDFVIDKNDEAQ</sequence>
<dbReference type="Proteomes" id="UP000735302">
    <property type="component" value="Unassembled WGS sequence"/>
</dbReference>
<keyword evidence="6" id="KW-0687">Ribonucleoprotein</keyword>
<proteinExistence type="inferred from homology"/>
<protein>
    <submittedName>
        <fullName evidence="8">39S ribosomal protein l41, mitochondrial</fullName>
    </submittedName>
</protein>
<evidence type="ECO:0000256" key="6">
    <source>
        <dbReference type="ARBA" id="ARBA00023274"/>
    </source>
</evidence>
<keyword evidence="4 8" id="KW-0689">Ribosomal protein</keyword>
<dbReference type="Pfam" id="PF09809">
    <property type="entry name" value="MRP-L27"/>
    <property type="match status" value="1"/>
</dbReference>
<evidence type="ECO:0000256" key="4">
    <source>
        <dbReference type="ARBA" id="ARBA00022980"/>
    </source>
</evidence>
<dbReference type="PANTHER" id="PTHR21338:SF0">
    <property type="entry name" value="LARGE RIBOSOMAL SUBUNIT PROTEIN ML41"/>
    <property type="match status" value="1"/>
</dbReference>
<dbReference type="PANTHER" id="PTHR21338">
    <property type="entry name" value="MITOCHONDRIAL RIBOSOMAL PROTEIN L41"/>
    <property type="match status" value="1"/>
</dbReference>
<dbReference type="GO" id="GO:0006412">
    <property type="term" value="P:translation"/>
    <property type="evidence" value="ECO:0007669"/>
    <property type="project" value="TreeGrafter"/>
</dbReference>
<keyword evidence="9" id="KW-1185">Reference proteome</keyword>
<evidence type="ECO:0000256" key="5">
    <source>
        <dbReference type="ARBA" id="ARBA00023128"/>
    </source>
</evidence>
<dbReference type="EMBL" id="BLXT01003924">
    <property type="protein sequence ID" value="GFO07995.1"/>
    <property type="molecule type" value="Genomic_DNA"/>
</dbReference>
<evidence type="ECO:0000313" key="9">
    <source>
        <dbReference type="Proteomes" id="UP000735302"/>
    </source>
</evidence>
<keyword evidence="3" id="KW-0809">Transit peptide</keyword>